<protein>
    <submittedName>
        <fullName evidence="2">Secreted protein</fullName>
    </submittedName>
</protein>
<gene>
    <name evidence="2" type="ORF">JOF54_001678</name>
</gene>
<proteinExistence type="predicted"/>
<dbReference type="EMBL" id="JAGIOB010000001">
    <property type="protein sequence ID" value="MBP2416756.1"/>
    <property type="molecule type" value="Genomic_DNA"/>
</dbReference>
<keyword evidence="3" id="KW-1185">Reference proteome</keyword>
<sequence>MTDDYSYGWEHRARITELQDIAAMDRLAAQVAPPSALRRYAASRAARRPERGHRSWWAGRRHPRAHAVR</sequence>
<accession>A0ABS4Z6T2</accession>
<organism evidence="2 3">
    <name type="scientific">Microlunatus capsulatus</name>
    <dbReference type="NCBI Taxonomy" id="99117"/>
    <lineage>
        <taxon>Bacteria</taxon>
        <taxon>Bacillati</taxon>
        <taxon>Actinomycetota</taxon>
        <taxon>Actinomycetes</taxon>
        <taxon>Propionibacteriales</taxon>
        <taxon>Propionibacteriaceae</taxon>
        <taxon>Microlunatus</taxon>
    </lineage>
</organism>
<feature type="region of interest" description="Disordered" evidence="1">
    <location>
        <begin position="42"/>
        <end position="69"/>
    </location>
</feature>
<evidence type="ECO:0000313" key="2">
    <source>
        <dbReference type="EMBL" id="MBP2416756.1"/>
    </source>
</evidence>
<reference evidence="2 3" key="1">
    <citation type="submission" date="2021-03" db="EMBL/GenBank/DDBJ databases">
        <title>Sequencing the genomes of 1000 actinobacteria strains.</title>
        <authorList>
            <person name="Klenk H.-P."/>
        </authorList>
    </citation>
    <scope>NUCLEOTIDE SEQUENCE [LARGE SCALE GENOMIC DNA]</scope>
    <source>
        <strain evidence="2 3">DSM 12936</strain>
    </source>
</reference>
<name>A0ABS4Z6T2_9ACTN</name>
<evidence type="ECO:0000256" key="1">
    <source>
        <dbReference type="SAM" id="MobiDB-lite"/>
    </source>
</evidence>
<dbReference type="Proteomes" id="UP000758168">
    <property type="component" value="Unassembled WGS sequence"/>
</dbReference>
<dbReference type="RefSeq" id="WP_210054701.1">
    <property type="nucleotide sequence ID" value="NZ_BAAAMH010000025.1"/>
</dbReference>
<feature type="compositionally biased region" description="Basic residues" evidence="1">
    <location>
        <begin position="59"/>
        <end position="69"/>
    </location>
</feature>
<evidence type="ECO:0000313" key="3">
    <source>
        <dbReference type="Proteomes" id="UP000758168"/>
    </source>
</evidence>
<comment type="caution">
    <text evidence="2">The sequence shown here is derived from an EMBL/GenBank/DDBJ whole genome shotgun (WGS) entry which is preliminary data.</text>
</comment>